<dbReference type="InterPro" id="IPR032308">
    <property type="entry name" value="TDBD"/>
</dbReference>
<feature type="domain" description="Tify" evidence="4">
    <location>
        <begin position="776"/>
        <end position="830"/>
    </location>
</feature>
<dbReference type="PANTHER" id="PTHR47025">
    <property type="entry name" value="AUTOIMMUNE REGULATOR"/>
    <property type="match status" value="1"/>
</dbReference>
<evidence type="ECO:0000256" key="3">
    <source>
        <dbReference type="SAM" id="MobiDB-lite"/>
    </source>
</evidence>
<dbReference type="AlphaFoldDB" id="A0AAD3SG62"/>
<proteinExistence type="predicted"/>
<dbReference type="PANTHER" id="PTHR47025:SF2">
    <property type="entry name" value="AUTOIMMUNE REGULATOR"/>
    <property type="match status" value="1"/>
</dbReference>
<dbReference type="Pfam" id="PF16135">
    <property type="entry name" value="TDBD"/>
    <property type="match status" value="1"/>
</dbReference>
<sequence length="873" mass="95152">MSMRAIGICLAAYLVQNGHFFRPALLLSFQERSSQHSKSSENRIPWVPTNAECYSSKGGQKRWNPCLMDPIESGLACTKKQEIDTTPSPSVLDLSTLSLFGASLTSAVGPGIAENKAIENSSRNYSWLSSSVPHSNSHALPNLMDIGIKEVNRISVPFHEKVTSIQSAYDKQENGSFVGQTSNSGKNYISLSEKVISIRSAYHKREDYGRLKLMELKYHRSDENIVALSNDINSMEAMSNKSHENTIPTDQENCGRRGFKLFGQFVCGNISMVNQAAAETSRAQGQVESDAPDAVMITATHDLLMNNLSYGIITAQTQTNIAVPEARRSIGSHDVLIDQLLAQKSLPVSIVKPIPVVSSLASNHDLLVYQPSAQGVSVKIQMDLDLPDAGRGLDNHDLLVNHLFAQGSLQGQKDSAVLNTEPMAIALPLSDSGKTQDSERNSPLNSPANVKSLLPRGTAECKSNYGTVVANTSFGGICVVADSYLSVEIRKNCNLLRKGKSIEGSNVQPLMDQTIQNADALATFRAVIAANVHGVYKSCGSGNNTDNPDNVMLHGLVDTPGGCNGMEVFIDQADPMATQPVVGIDGVQERGSISSSHDLSINQTLQQVLEVKLQSESMALHEDPTSRLPHVADSCVQRDLETNCPAINIRNYIDVIDQHSSERPEILTQKYLDVLTVHPQATSPAMAVYGRESSPKLRGLAKFKRAPPHTFPKNAKELLSTGIFDDISVVYNQSSTVNPNSCFLSLFSVIFVYFSSFSCPQLSFCLLCKSQHKHYGVIHGYGYLCGCCSCKFLKCVNAFDFQSHAGGKTNHPNNAIYFESGKSVYHVVQQLRKTPPEMLSEVMRSITGCFIHEENFAVWKGNACCALLPSSYG</sequence>
<dbReference type="GO" id="GO:0045944">
    <property type="term" value="P:positive regulation of transcription by RNA polymerase II"/>
    <property type="evidence" value="ECO:0007669"/>
    <property type="project" value="TreeGrafter"/>
</dbReference>
<accession>A0AAD3SG62</accession>
<keyword evidence="6" id="KW-1185">Reference proteome</keyword>
<name>A0AAD3SG62_NEPGR</name>
<reference evidence="5" key="1">
    <citation type="submission" date="2023-05" db="EMBL/GenBank/DDBJ databases">
        <title>Nepenthes gracilis genome sequencing.</title>
        <authorList>
            <person name="Fukushima K."/>
        </authorList>
    </citation>
    <scope>NUCLEOTIDE SEQUENCE</scope>
    <source>
        <strain evidence="5">SING2019-196</strain>
    </source>
</reference>
<comment type="subcellular location">
    <subcellularLocation>
        <location evidence="1">Nucleus</location>
    </subcellularLocation>
</comment>
<feature type="region of interest" description="Disordered" evidence="3">
    <location>
        <begin position="430"/>
        <end position="451"/>
    </location>
</feature>
<protein>
    <recommendedName>
        <fullName evidence="4">Tify domain-containing protein</fullName>
    </recommendedName>
</protein>
<evidence type="ECO:0000313" key="6">
    <source>
        <dbReference type="Proteomes" id="UP001279734"/>
    </source>
</evidence>
<dbReference type="GO" id="GO:0000977">
    <property type="term" value="F:RNA polymerase II transcription regulatory region sequence-specific DNA binding"/>
    <property type="evidence" value="ECO:0007669"/>
    <property type="project" value="TreeGrafter"/>
</dbReference>
<dbReference type="GO" id="GO:0005634">
    <property type="term" value="C:nucleus"/>
    <property type="evidence" value="ECO:0007669"/>
    <property type="project" value="UniProtKB-SubCell"/>
</dbReference>
<keyword evidence="2" id="KW-0539">Nucleus</keyword>
<dbReference type="Proteomes" id="UP001279734">
    <property type="component" value="Unassembled WGS sequence"/>
</dbReference>
<dbReference type="GO" id="GO:0042393">
    <property type="term" value="F:histone binding"/>
    <property type="evidence" value="ECO:0007669"/>
    <property type="project" value="TreeGrafter"/>
</dbReference>
<evidence type="ECO:0000313" key="5">
    <source>
        <dbReference type="EMBL" id="GMH10703.1"/>
    </source>
</evidence>
<evidence type="ECO:0000256" key="2">
    <source>
        <dbReference type="ARBA" id="ARBA00023242"/>
    </source>
</evidence>
<gene>
    <name evidence="5" type="ORF">Nepgr_012544</name>
</gene>
<evidence type="ECO:0000256" key="1">
    <source>
        <dbReference type="ARBA" id="ARBA00004123"/>
    </source>
</evidence>
<organism evidence="5 6">
    <name type="scientific">Nepenthes gracilis</name>
    <name type="common">Slender pitcher plant</name>
    <dbReference type="NCBI Taxonomy" id="150966"/>
    <lineage>
        <taxon>Eukaryota</taxon>
        <taxon>Viridiplantae</taxon>
        <taxon>Streptophyta</taxon>
        <taxon>Embryophyta</taxon>
        <taxon>Tracheophyta</taxon>
        <taxon>Spermatophyta</taxon>
        <taxon>Magnoliopsida</taxon>
        <taxon>eudicotyledons</taxon>
        <taxon>Gunneridae</taxon>
        <taxon>Pentapetalae</taxon>
        <taxon>Caryophyllales</taxon>
        <taxon>Nepenthaceae</taxon>
        <taxon>Nepenthes</taxon>
    </lineage>
</organism>
<evidence type="ECO:0000259" key="4">
    <source>
        <dbReference type="Pfam" id="PF16135"/>
    </source>
</evidence>
<dbReference type="GO" id="GO:0003682">
    <property type="term" value="F:chromatin binding"/>
    <property type="evidence" value="ECO:0007669"/>
    <property type="project" value="TreeGrafter"/>
</dbReference>
<dbReference type="EMBL" id="BSYO01000010">
    <property type="protein sequence ID" value="GMH10703.1"/>
    <property type="molecule type" value="Genomic_DNA"/>
</dbReference>
<comment type="caution">
    <text evidence="5">The sequence shown here is derived from an EMBL/GenBank/DDBJ whole genome shotgun (WGS) entry which is preliminary data.</text>
</comment>